<dbReference type="Proteomes" id="UP000323917">
    <property type="component" value="Chromosome"/>
</dbReference>
<dbReference type="AlphaFoldDB" id="A0A5B9QSI5"/>
<sequence>MRTYITLIIAFLYTFCGGETVNLLAIDSAWLSAQDGNWTDSSQWSSTSYPENDTPSFGNRYDATINVVGNPYDVTLDQNVWIDRLSIDSSDAVLNIIDGGALTTTNGIHVENGSLVIDGDGVLYDTRISAGSEGVIKTGSNAQAYLNNVELAASLRSYNQIIIVNGMRLDEGILEFARGFIYAGSDILGSGEWQLKSSRPESSDFQYRILFHEQAGKELLIGPDVIVRSMGESVVLSLPAYFTESNSGTVVNQGQILAETDGGYFHISDFRNEGLIRITNGDYFSAGFKGAVGQVELQPGGEMTVYGSPHFDLSFTVGFDASLILNAETQATASQPLNLESGGTIYLRSPESILPIASTGGEVYLNFNSTGPAITATQLSTLPITGTAQVLLTSTYTGFDMESGVFDYSSLPSNYVFQPGYVFNGTLTGPQTPQDISQRLQGATLDVPLDLANGRVTLEGASTLAKPVQLSGGTLILTDDWTNLGGISVSAGLLELYTQGVSPGSIDMSGGTLRITYDTTLTDLFALSFGTPERLEIGDDPNGHVGGTLDLEGAVLDLNSLQSIDLAVTRLGEIQNGTIQSTHVGSPLFVHSQGRLSDVTLLDVKITGGQISNSTAHNLWATGSVNASQSTFINSRAEGNLSGNFSVEGQLEAHGLIAGTVHFLAGSTLTGTGTLGGGGGRFIRDQFTFVYPNVTLPSGINLVSSTRYDSNTVLDAPNTALVVNGNVLVGFETFQNSSWTDSWTFQVASLHTKGDTTVTEDGRLYVTGGPWTNSGEIQLTGGILDFEMLHVNSSGSIAGWGEIVGDLDIQGIINGTDQFQVTGDFVLGQTAIARLTMGESANLPPIDATGNVTLDGNLELLLTADFLTQPLVEGAQFPLISASNVIGQFNSISWDHPLIDLGLIYTPDAVILEVVDLPGAPGDFNFDDQIDQFDLGIWQNSYGIDAGGDADLDGDTDGRDFLIWQRNEVTLISPQSPLLGVPEPHSSILLVFGLALLAQIYRGHEIT</sequence>
<dbReference type="OrthoDB" id="9817832at2"/>
<dbReference type="KEGG" id="bgok:Pr1d_42100"/>
<gene>
    <name evidence="1" type="ORF">Pr1d_42100</name>
</gene>
<dbReference type="EMBL" id="CP042913">
    <property type="protein sequence ID" value="QEG36873.1"/>
    <property type="molecule type" value="Genomic_DNA"/>
</dbReference>
<accession>A0A5B9QSI5</accession>
<protein>
    <recommendedName>
        <fullName evidence="3">Autotransporter-associated beta strand repeat protein</fullName>
    </recommendedName>
</protein>
<evidence type="ECO:0008006" key="3">
    <source>
        <dbReference type="Google" id="ProtNLM"/>
    </source>
</evidence>
<reference evidence="1 2" key="1">
    <citation type="submission" date="2019-08" db="EMBL/GenBank/DDBJ databases">
        <title>Deep-cultivation of Planctomycetes and their phenomic and genomic characterization uncovers novel biology.</title>
        <authorList>
            <person name="Wiegand S."/>
            <person name="Jogler M."/>
            <person name="Boedeker C."/>
            <person name="Pinto D."/>
            <person name="Vollmers J."/>
            <person name="Rivas-Marin E."/>
            <person name="Kohn T."/>
            <person name="Peeters S.H."/>
            <person name="Heuer A."/>
            <person name="Rast P."/>
            <person name="Oberbeckmann S."/>
            <person name="Bunk B."/>
            <person name="Jeske O."/>
            <person name="Meyerdierks A."/>
            <person name="Storesund J.E."/>
            <person name="Kallscheuer N."/>
            <person name="Luecker S."/>
            <person name="Lage O.M."/>
            <person name="Pohl T."/>
            <person name="Merkel B.J."/>
            <person name="Hornburger P."/>
            <person name="Mueller R.-W."/>
            <person name="Bruemmer F."/>
            <person name="Labrenz M."/>
            <person name="Spormann A.M."/>
            <person name="Op den Camp H."/>
            <person name="Overmann J."/>
            <person name="Amann R."/>
            <person name="Jetten M.S.M."/>
            <person name="Mascher T."/>
            <person name="Medema M.H."/>
            <person name="Devos D.P."/>
            <person name="Kaster A.-K."/>
            <person name="Ovreas L."/>
            <person name="Rohde M."/>
            <person name="Galperin M.Y."/>
            <person name="Jogler C."/>
        </authorList>
    </citation>
    <scope>NUCLEOTIDE SEQUENCE [LARGE SCALE GENOMIC DNA]</scope>
    <source>
        <strain evidence="1 2">Pr1d</strain>
    </source>
</reference>
<proteinExistence type="predicted"/>
<evidence type="ECO:0000313" key="2">
    <source>
        <dbReference type="Proteomes" id="UP000323917"/>
    </source>
</evidence>
<keyword evidence="2" id="KW-1185">Reference proteome</keyword>
<dbReference type="RefSeq" id="WP_148075172.1">
    <property type="nucleotide sequence ID" value="NZ_CP042913.1"/>
</dbReference>
<organism evidence="1 2">
    <name type="scientific">Bythopirellula goksoeyrii</name>
    <dbReference type="NCBI Taxonomy" id="1400387"/>
    <lineage>
        <taxon>Bacteria</taxon>
        <taxon>Pseudomonadati</taxon>
        <taxon>Planctomycetota</taxon>
        <taxon>Planctomycetia</taxon>
        <taxon>Pirellulales</taxon>
        <taxon>Lacipirellulaceae</taxon>
        <taxon>Bythopirellula</taxon>
    </lineage>
</organism>
<evidence type="ECO:0000313" key="1">
    <source>
        <dbReference type="EMBL" id="QEG36873.1"/>
    </source>
</evidence>
<name>A0A5B9QSI5_9BACT</name>